<dbReference type="Gene3D" id="1.10.10.2840">
    <property type="entry name" value="PucR C-terminal helix-turn-helix domain"/>
    <property type="match status" value="1"/>
</dbReference>
<sequence>MVEHKEHRIDGVDRQRVTVADLLSYPALQLRLVAGAAGLTRSVSWAHVSELDDPTPWLLGAEMIMTAGLAMPRSAAGQRAYLERLDDAGVAALAVSAQLHMPPLRQAFHAAAEERGMPVLEVPLAVPFIAVAQEVAAAVQDDARHRLGAQLQVFGALRWLTSENLDTAELFSRLENLSGYAIYLCTRQGRPLLPGVPAPDPSLLPRSADAPPTIPGGFALPVPSPGGPAGFLIAMAHDGARPAGLAVVQHIATVAALQLAMVRTERETLRREGTEILAELLQDALDPAVAKRHLLRHSIKGEAALAVVRGVTQQAVLEALHDEPCLLLNRGDDRYLFGSPRLGDTIAALQGVTAGMSRPVRPGASLRVARREALWAASHAAASGRPLVRYADDATGRWLPDDPAALTALVDHVLGDALRYDSSHGSRLLPSVRTWMERDRRTDEAAAALHIHPNTLSYRLRRFSELTGRDLSATASFAEVWLAIRAAGQLGLLD</sequence>
<dbReference type="RefSeq" id="WP_372565761.1">
    <property type="nucleotide sequence ID" value="NZ_JBGOSP010000026.1"/>
</dbReference>
<name>A0ABV4STJ7_9ACTN</name>
<evidence type="ECO:0000313" key="4">
    <source>
        <dbReference type="Proteomes" id="UP001571476"/>
    </source>
</evidence>
<feature type="domain" description="PucR C-terminal helix-turn-helix" evidence="2">
    <location>
        <begin position="428"/>
        <end position="486"/>
    </location>
</feature>
<dbReference type="Pfam" id="PF07905">
    <property type="entry name" value="PucR"/>
    <property type="match status" value="1"/>
</dbReference>
<accession>A0ABV4STJ7</accession>
<dbReference type="PANTHER" id="PTHR33744">
    <property type="entry name" value="CARBOHYDRATE DIACID REGULATOR"/>
    <property type="match status" value="1"/>
</dbReference>
<proteinExistence type="predicted"/>
<keyword evidence="4" id="KW-1185">Reference proteome</keyword>
<dbReference type="InterPro" id="IPR025736">
    <property type="entry name" value="PucR_C-HTH_dom"/>
</dbReference>
<comment type="caution">
    <text evidence="3">The sequence shown here is derived from an EMBL/GenBank/DDBJ whole genome shotgun (WGS) entry which is preliminary data.</text>
</comment>
<dbReference type="PANTHER" id="PTHR33744:SF1">
    <property type="entry name" value="DNA-BINDING TRANSCRIPTIONAL ACTIVATOR ADER"/>
    <property type="match status" value="1"/>
</dbReference>
<feature type="domain" description="Purine catabolism PurC-like" evidence="1">
    <location>
        <begin position="21"/>
        <end position="138"/>
    </location>
</feature>
<organism evidence="3 4">
    <name type="scientific">Streptomyces aureus</name>
    <dbReference type="NCBI Taxonomy" id="193461"/>
    <lineage>
        <taxon>Bacteria</taxon>
        <taxon>Bacillati</taxon>
        <taxon>Actinomycetota</taxon>
        <taxon>Actinomycetes</taxon>
        <taxon>Kitasatosporales</taxon>
        <taxon>Streptomycetaceae</taxon>
        <taxon>Streptomyces</taxon>
    </lineage>
</organism>
<dbReference type="InterPro" id="IPR012914">
    <property type="entry name" value="PucR_dom"/>
</dbReference>
<gene>
    <name evidence="3" type="ORF">ACEG43_36215</name>
</gene>
<evidence type="ECO:0000259" key="1">
    <source>
        <dbReference type="Pfam" id="PF07905"/>
    </source>
</evidence>
<dbReference type="InterPro" id="IPR042070">
    <property type="entry name" value="PucR_C-HTH_sf"/>
</dbReference>
<evidence type="ECO:0000259" key="2">
    <source>
        <dbReference type="Pfam" id="PF13556"/>
    </source>
</evidence>
<dbReference type="Proteomes" id="UP001571476">
    <property type="component" value="Unassembled WGS sequence"/>
</dbReference>
<evidence type="ECO:0000313" key="3">
    <source>
        <dbReference type="EMBL" id="MFA3841578.1"/>
    </source>
</evidence>
<protein>
    <submittedName>
        <fullName evidence="3">PucR family transcriptional regulator</fullName>
    </submittedName>
</protein>
<reference evidence="3 4" key="1">
    <citation type="submission" date="2024-08" db="EMBL/GenBank/DDBJ databases">
        <title>Genome sequence of Streptomyces aureus CACIA-1.46HGO.</title>
        <authorList>
            <person name="Evangelista-Martinez Z."/>
        </authorList>
    </citation>
    <scope>NUCLEOTIDE SEQUENCE [LARGE SCALE GENOMIC DNA]</scope>
    <source>
        <strain evidence="3 4">CACIA-1.46HGO</strain>
    </source>
</reference>
<dbReference type="InterPro" id="IPR051448">
    <property type="entry name" value="CdaR-like_regulators"/>
</dbReference>
<dbReference type="EMBL" id="JBGOSP010000026">
    <property type="protein sequence ID" value="MFA3841578.1"/>
    <property type="molecule type" value="Genomic_DNA"/>
</dbReference>
<dbReference type="Pfam" id="PF13556">
    <property type="entry name" value="HTH_30"/>
    <property type="match status" value="1"/>
</dbReference>